<evidence type="ECO:0000313" key="3">
    <source>
        <dbReference type="Proteomes" id="UP000466517"/>
    </source>
</evidence>
<dbReference type="Gene3D" id="3.20.20.10">
    <property type="entry name" value="Alanine racemase"/>
    <property type="match status" value="2"/>
</dbReference>
<protein>
    <submittedName>
        <fullName evidence="2">LysA protein</fullName>
    </submittedName>
</protein>
<name>A0A7I7XLN1_9MYCO</name>
<proteinExistence type="predicted"/>
<organism evidence="2 3">
    <name type="scientific">Mycolicibacterium madagascariense</name>
    <dbReference type="NCBI Taxonomy" id="212765"/>
    <lineage>
        <taxon>Bacteria</taxon>
        <taxon>Bacillati</taxon>
        <taxon>Actinomycetota</taxon>
        <taxon>Actinomycetes</taxon>
        <taxon>Mycobacteriales</taxon>
        <taxon>Mycobacteriaceae</taxon>
        <taxon>Mycolicibacterium</taxon>
    </lineage>
</organism>
<dbReference type="InterPro" id="IPR022644">
    <property type="entry name" value="De-COase2_N"/>
</dbReference>
<dbReference type="InterPro" id="IPR029066">
    <property type="entry name" value="PLP-binding_barrel"/>
</dbReference>
<accession>A0A7I7XLN1</accession>
<dbReference type="RefSeq" id="WP_163741261.1">
    <property type="nucleotide sequence ID" value="NZ_AP022610.1"/>
</dbReference>
<dbReference type="SUPFAM" id="SSF51419">
    <property type="entry name" value="PLP-binding barrel"/>
    <property type="match status" value="1"/>
</dbReference>
<dbReference type="Pfam" id="PF02784">
    <property type="entry name" value="Orn_Arg_deC_N"/>
    <property type="match status" value="1"/>
</dbReference>
<keyword evidence="3" id="KW-1185">Reference proteome</keyword>
<evidence type="ECO:0000259" key="1">
    <source>
        <dbReference type="Pfam" id="PF02784"/>
    </source>
</evidence>
<dbReference type="KEGG" id="mmag:MMAD_44430"/>
<dbReference type="EMBL" id="AP022610">
    <property type="protein sequence ID" value="BBZ30148.1"/>
    <property type="molecule type" value="Genomic_DNA"/>
</dbReference>
<dbReference type="Proteomes" id="UP000466517">
    <property type="component" value="Chromosome"/>
</dbReference>
<feature type="domain" description="Orn/DAP/Arg decarboxylase 2 N-terminal" evidence="1">
    <location>
        <begin position="25"/>
        <end position="135"/>
    </location>
</feature>
<evidence type="ECO:0000313" key="2">
    <source>
        <dbReference type="EMBL" id="BBZ30148.1"/>
    </source>
</evidence>
<sequence length="253" mass="27318">MTTFDLPHSTAAPSRLGVPGHSNDRLALYRRVFREAAIVCPADVLARTGMAAAVRTHGHGVEVRSLDQLAVATSLGIPASRIVLQDDGTTAAPIRRGVDAGVGRIVLACSEQVKVLASCAMRRQRIMLDVKADAVDAVLACTRLELVGLHARLAPAAGVPDYVDVVAEMVAHMAWIRRRHRLITTRVSLGGGRLLSDTAEPSELRDFDAALEDAFDDACARFRFPRPALILTPWCDGRPVPISARGEELWHVP</sequence>
<gene>
    <name evidence="2" type="ORF">MMAD_44430</name>
</gene>
<reference evidence="2 3" key="1">
    <citation type="journal article" date="2019" name="Emerg. Microbes Infect.">
        <title>Comprehensive subspecies identification of 175 nontuberculous mycobacteria species based on 7547 genomic profiles.</title>
        <authorList>
            <person name="Matsumoto Y."/>
            <person name="Kinjo T."/>
            <person name="Motooka D."/>
            <person name="Nabeya D."/>
            <person name="Jung N."/>
            <person name="Uechi K."/>
            <person name="Horii T."/>
            <person name="Iida T."/>
            <person name="Fujita J."/>
            <person name="Nakamura S."/>
        </authorList>
    </citation>
    <scope>NUCLEOTIDE SEQUENCE [LARGE SCALE GENOMIC DNA]</scope>
    <source>
        <strain evidence="2 3">JCM 13574</strain>
    </source>
</reference>
<dbReference type="AlphaFoldDB" id="A0A7I7XLN1"/>
<dbReference type="GO" id="GO:0003824">
    <property type="term" value="F:catalytic activity"/>
    <property type="evidence" value="ECO:0007669"/>
    <property type="project" value="InterPro"/>
</dbReference>